<comment type="similarity">
    <text evidence="1">Belongs to the CCDC93 family.</text>
</comment>
<dbReference type="PANTHER" id="PTHR16441">
    <property type="entry name" value="FIDIPIDINE"/>
    <property type="match status" value="1"/>
</dbReference>
<keyword evidence="8" id="KW-1185">Reference proteome</keyword>
<dbReference type="AlphaFoldDB" id="T1JCX3"/>
<dbReference type="PANTHER" id="PTHR16441:SF0">
    <property type="entry name" value="COILED-COIL DOMAIN-CONTAINING PROTEIN 93"/>
    <property type="match status" value="1"/>
</dbReference>
<feature type="domain" description="CCDC93 N-terminal" evidence="6">
    <location>
        <begin position="39"/>
        <end position="145"/>
    </location>
</feature>
<organism evidence="7 8">
    <name type="scientific">Strigamia maritima</name>
    <name type="common">European centipede</name>
    <name type="synonym">Geophilus maritimus</name>
    <dbReference type="NCBI Taxonomy" id="126957"/>
    <lineage>
        <taxon>Eukaryota</taxon>
        <taxon>Metazoa</taxon>
        <taxon>Ecdysozoa</taxon>
        <taxon>Arthropoda</taxon>
        <taxon>Myriapoda</taxon>
        <taxon>Chilopoda</taxon>
        <taxon>Pleurostigmophora</taxon>
        <taxon>Geophilomorpha</taxon>
        <taxon>Linotaeniidae</taxon>
        <taxon>Strigamia</taxon>
    </lineage>
</organism>
<dbReference type="GO" id="GO:0006893">
    <property type="term" value="P:Golgi to plasma membrane transport"/>
    <property type="evidence" value="ECO:0007669"/>
    <property type="project" value="TreeGrafter"/>
</dbReference>
<dbReference type="STRING" id="126957.T1JCX3"/>
<dbReference type="PhylomeDB" id="T1JCX3"/>
<feature type="coiled-coil region" evidence="4">
    <location>
        <begin position="315"/>
        <end position="367"/>
    </location>
</feature>
<evidence type="ECO:0000256" key="3">
    <source>
        <dbReference type="ARBA" id="ARBA00023054"/>
    </source>
</evidence>
<dbReference type="InterPro" id="IPR039116">
    <property type="entry name" value="CCDC93"/>
</dbReference>
<evidence type="ECO:0000259" key="6">
    <source>
        <dbReference type="Pfam" id="PF21673"/>
    </source>
</evidence>
<protein>
    <recommendedName>
        <fullName evidence="2">Coiled-coil domain-containing protein 93</fullName>
    </recommendedName>
</protein>
<dbReference type="Pfam" id="PF21673">
    <property type="entry name" value="CCDC93_N"/>
    <property type="match status" value="1"/>
</dbReference>
<evidence type="ECO:0000313" key="7">
    <source>
        <dbReference type="EnsemblMetazoa" id="SMAR011643-PA"/>
    </source>
</evidence>
<evidence type="ECO:0000313" key="8">
    <source>
        <dbReference type="Proteomes" id="UP000014500"/>
    </source>
</evidence>
<reference evidence="7" key="2">
    <citation type="submission" date="2015-02" db="UniProtKB">
        <authorList>
            <consortium name="EnsemblMetazoa"/>
        </authorList>
    </citation>
    <scope>IDENTIFICATION</scope>
</reference>
<evidence type="ECO:0000256" key="2">
    <source>
        <dbReference type="ARBA" id="ARBA00016765"/>
    </source>
</evidence>
<evidence type="ECO:0000259" key="5">
    <source>
        <dbReference type="Pfam" id="PF09762"/>
    </source>
</evidence>
<feature type="domain" description="CCDC93 coiled-coil" evidence="5">
    <location>
        <begin position="192"/>
        <end position="604"/>
    </location>
</feature>
<dbReference type="EMBL" id="JH432085">
    <property type="status" value="NOT_ANNOTATED_CDS"/>
    <property type="molecule type" value="Genomic_DNA"/>
</dbReference>
<sequence length="610" mass="70659">MAQKGSLFQHRGRSDSKILSKRYDADGNVVDVESREDDEQHEKLDAIVSLLLAAGYFRARIKGLSSFDKVVGGMVWCIETCNFDVDIDLLFQENLTIGQKISLTEKIVAVLPRMKCPHRLEPHQIQGLDFIHIFPVVQWLVKRAIETREELGDTIRSFSISQFNKHFTAPQDETFDKQKAKSISTVAHVLEVYKPRRRYKRNAALQTREEMLKVHSTLLEYGKSVFVPSSKPKEDEGGDDAKNDEDKIAEERQRKLMTGMAAAEDSELRLSASVVDSIIKSADIQNLASMDNLKPSDRIERLSVEERHRRIVSSLNKQTTQKKNLSDEITGKNQELQAKLSSQQEKLNEVASRKETFENDLREFEELESGDKRSVIEKLRSLVAMNDCLKKQEQDFKAHCKEEMHRLTNDLDELKNENEGGDAEDLERSELVETQLRTDKEKLNKIRLLLAKKNREIAVIQRKLDEVPSRAELGQYQRRFIELYNQVAATHKETKQFYTLYNTLDDSRLYLAKEVKLLNSILETFTQAMSSPSSKEQFLKQFELIVEGIRVNKAKLEKKKQEEKMRRDHLSDVYLDLVEKQRLYFKTVKSLKEECRKNEILISKMKSRGE</sequence>
<evidence type="ECO:0000256" key="1">
    <source>
        <dbReference type="ARBA" id="ARBA00007219"/>
    </source>
</evidence>
<name>T1JCX3_STRMM</name>
<keyword evidence="3 4" id="KW-0175">Coiled coil</keyword>
<dbReference type="Proteomes" id="UP000014500">
    <property type="component" value="Unassembled WGS sequence"/>
</dbReference>
<dbReference type="eggNOG" id="KOG2701">
    <property type="taxonomic scope" value="Eukaryota"/>
</dbReference>
<dbReference type="EnsemblMetazoa" id="SMAR011643-RA">
    <property type="protein sequence ID" value="SMAR011643-PA"/>
    <property type="gene ID" value="SMAR011643"/>
</dbReference>
<dbReference type="OMA" id="YERQEAP"/>
<dbReference type="Pfam" id="PF09762">
    <property type="entry name" value="CCDC93_CC"/>
    <property type="match status" value="1"/>
</dbReference>
<feature type="coiled-coil region" evidence="4">
    <location>
        <begin position="397"/>
        <end position="424"/>
    </location>
</feature>
<dbReference type="HOGENOM" id="CLU_016588_0_0_1"/>
<proteinExistence type="inferred from homology"/>
<accession>T1JCX3</accession>
<dbReference type="InterPro" id="IPR048747">
    <property type="entry name" value="CCDC93_N"/>
</dbReference>
<feature type="coiled-coil region" evidence="4">
    <location>
        <begin position="539"/>
        <end position="573"/>
    </location>
</feature>
<evidence type="ECO:0000256" key="4">
    <source>
        <dbReference type="SAM" id="Coils"/>
    </source>
</evidence>
<reference evidence="8" key="1">
    <citation type="submission" date="2011-05" db="EMBL/GenBank/DDBJ databases">
        <authorList>
            <person name="Richards S.R."/>
            <person name="Qu J."/>
            <person name="Jiang H."/>
            <person name="Jhangiani S.N."/>
            <person name="Agravi P."/>
            <person name="Goodspeed R."/>
            <person name="Gross S."/>
            <person name="Mandapat C."/>
            <person name="Jackson L."/>
            <person name="Mathew T."/>
            <person name="Pu L."/>
            <person name="Thornton R."/>
            <person name="Saada N."/>
            <person name="Wilczek-Boney K.B."/>
            <person name="Lee S."/>
            <person name="Kovar C."/>
            <person name="Wu Y."/>
            <person name="Scherer S.E."/>
            <person name="Worley K.C."/>
            <person name="Muzny D.M."/>
            <person name="Gibbs R."/>
        </authorList>
    </citation>
    <scope>NUCLEOTIDE SEQUENCE</scope>
    <source>
        <strain evidence="8">Brora</strain>
    </source>
</reference>
<dbReference type="InterPro" id="IPR019159">
    <property type="entry name" value="CCDC93_CC"/>
</dbReference>